<dbReference type="PANTHER" id="PTHR30273:SF2">
    <property type="entry name" value="PROTEIN FECR"/>
    <property type="match status" value="1"/>
</dbReference>
<dbReference type="InterPro" id="IPR012373">
    <property type="entry name" value="Ferrdict_sens_TM"/>
</dbReference>
<feature type="domain" description="FecR protein" evidence="2">
    <location>
        <begin position="138"/>
        <end position="228"/>
    </location>
</feature>
<feature type="domain" description="FecR N-terminal" evidence="3">
    <location>
        <begin position="15"/>
        <end position="50"/>
    </location>
</feature>
<dbReference type="Pfam" id="PF16220">
    <property type="entry name" value="DUF4880"/>
    <property type="match status" value="1"/>
</dbReference>
<dbReference type="InterPro" id="IPR006860">
    <property type="entry name" value="FecR"/>
</dbReference>
<reference evidence="4 5" key="1">
    <citation type="journal article" date="2021" name="Int. J. Syst. Evol. Microbiol.">
        <title>Steroidobacter gossypii sp. nov., isolated from soil of cotton cropping field.</title>
        <authorList>
            <person name="Huang R."/>
            <person name="Yang S."/>
            <person name="Zhen C."/>
            <person name="Liu W."/>
        </authorList>
    </citation>
    <scope>NUCLEOTIDE SEQUENCE [LARGE SCALE GENOMIC DNA]</scope>
    <source>
        <strain evidence="4 5">S1-65</strain>
    </source>
</reference>
<protein>
    <submittedName>
        <fullName evidence="4">FecR domain-containing protein</fullName>
    </submittedName>
</protein>
<dbReference type="Gene3D" id="3.55.50.30">
    <property type="match status" value="1"/>
</dbReference>
<evidence type="ECO:0000259" key="3">
    <source>
        <dbReference type="Pfam" id="PF16220"/>
    </source>
</evidence>
<keyword evidence="1" id="KW-0472">Membrane</keyword>
<organism evidence="4 5">
    <name type="scientific">Steroidobacter gossypii</name>
    <dbReference type="NCBI Taxonomy" id="2805490"/>
    <lineage>
        <taxon>Bacteria</taxon>
        <taxon>Pseudomonadati</taxon>
        <taxon>Pseudomonadota</taxon>
        <taxon>Gammaproteobacteria</taxon>
        <taxon>Steroidobacterales</taxon>
        <taxon>Steroidobacteraceae</taxon>
        <taxon>Steroidobacter</taxon>
    </lineage>
</organism>
<keyword evidence="1" id="KW-0812">Transmembrane</keyword>
<proteinExistence type="predicted"/>
<keyword evidence="5" id="KW-1185">Reference proteome</keyword>
<dbReference type="PIRSF" id="PIRSF018266">
    <property type="entry name" value="FecR"/>
    <property type="match status" value="1"/>
</dbReference>
<dbReference type="Proteomes" id="UP000661077">
    <property type="component" value="Unassembled WGS sequence"/>
</dbReference>
<feature type="transmembrane region" description="Helical" evidence="1">
    <location>
        <begin position="111"/>
        <end position="132"/>
    </location>
</feature>
<evidence type="ECO:0000313" key="4">
    <source>
        <dbReference type="EMBL" id="MBM0105847.1"/>
    </source>
</evidence>
<name>A0ABS1WXY9_9GAMM</name>
<gene>
    <name evidence="4" type="ORF">JM946_13995</name>
</gene>
<dbReference type="PANTHER" id="PTHR30273">
    <property type="entry name" value="PERIPLASMIC SIGNAL SENSOR AND SIGMA FACTOR ACTIVATOR FECR-RELATED"/>
    <property type="match status" value="1"/>
</dbReference>
<dbReference type="EMBL" id="JAEVLS010000003">
    <property type="protein sequence ID" value="MBM0105847.1"/>
    <property type="molecule type" value="Genomic_DNA"/>
</dbReference>
<accession>A0ABS1WXY9</accession>
<dbReference type="InterPro" id="IPR032623">
    <property type="entry name" value="FecR_N"/>
</dbReference>
<evidence type="ECO:0000256" key="1">
    <source>
        <dbReference type="SAM" id="Phobius"/>
    </source>
</evidence>
<dbReference type="RefSeq" id="WP_203167928.1">
    <property type="nucleotide sequence ID" value="NZ_JAEVLS010000003.1"/>
</dbReference>
<evidence type="ECO:0000259" key="2">
    <source>
        <dbReference type="Pfam" id="PF04773"/>
    </source>
</evidence>
<keyword evidence="1" id="KW-1133">Transmembrane helix</keyword>
<evidence type="ECO:0000313" key="5">
    <source>
        <dbReference type="Proteomes" id="UP000661077"/>
    </source>
</evidence>
<dbReference type="Gene3D" id="2.60.120.1440">
    <property type="match status" value="1"/>
</dbReference>
<dbReference type="Pfam" id="PF04773">
    <property type="entry name" value="FecR"/>
    <property type="match status" value="1"/>
</dbReference>
<comment type="caution">
    <text evidence="4">The sequence shown here is derived from an EMBL/GenBank/DDBJ whole genome shotgun (WGS) entry which is preliminary data.</text>
</comment>
<sequence length="379" mass="42828">MSPRQDPVRAWIATQAQTWFVLHREGQLTAAQRQQFVDWLCESPAHAQEYVALIGFMQDVQHVAAQNTTDADVLIARARAEVDVDNVQPMFAAVGSHAADRSPPRRIRTPVWVAVAATVASVIVLLAGGWWFHERNHYQTAHAEQRSWRMPDGSTVHLNSSSEIRVRYDDKQRRVDLVRGQALFQVAKDAQRPFSVYAGDAVARAVGTEFDVYRRADRTLISVLEGRVAVWRLPDVFEQARHAMDADAGNSSRQPIAHLDADQQAMISGHSAEVSQRDGKVRKTVAWLQRQVVFDHDSLGSAIEEFNRYAERRIRVEGAELRSLQISGIFSAYDAEAFLRFLERQPDIDVQRGTEEIVVSAAPPENLEKRVEKSYPNIW</sequence>